<feature type="compositionally biased region" description="Pro residues" evidence="3">
    <location>
        <begin position="539"/>
        <end position="556"/>
    </location>
</feature>
<keyword evidence="2" id="KW-0677">Repeat</keyword>
<dbReference type="InterPro" id="IPR036465">
    <property type="entry name" value="vWFA_dom_sf"/>
</dbReference>
<proteinExistence type="inferred from homology"/>
<feature type="region of interest" description="Disordered" evidence="3">
    <location>
        <begin position="530"/>
        <end position="556"/>
    </location>
</feature>
<evidence type="ECO:0000313" key="6">
    <source>
        <dbReference type="Proteomes" id="UP000076078"/>
    </source>
</evidence>
<name>A0A151ZHZ9_TIELA</name>
<dbReference type="EMBL" id="LODT01000025">
    <property type="protein sequence ID" value="KYQ93593.1"/>
    <property type="molecule type" value="Genomic_DNA"/>
</dbReference>
<dbReference type="Gene3D" id="2.60.40.150">
    <property type="entry name" value="C2 domain"/>
    <property type="match status" value="2"/>
</dbReference>
<gene>
    <name evidence="5" type="ORF">DLAC_04966</name>
</gene>
<dbReference type="FunCoup" id="A0A151ZHZ9">
    <property type="interactions" value="42"/>
</dbReference>
<dbReference type="GO" id="GO:0005544">
    <property type="term" value="F:calcium-dependent phospholipid binding"/>
    <property type="evidence" value="ECO:0007669"/>
    <property type="project" value="InterPro"/>
</dbReference>
<dbReference type="GO" id="GO:0005886">
    <property type="term" value="C:plasma membrane"/>
    <property type="evidence" value="ECO:0007669"/>
    <property type="project" value="TreeGrafter"/>
</dbReference>
<dbReference type="Pfam" id="PF07002">
    <property type="entry name" value="Copine"/>
    <property type="match status" value="1"/>
</dbReference>
<dbReference type="InterPro" id="IPR045052">
    <property type="entry name" value="Copine"/>
</dbReference>
<dbReference type="SUPFAM" id="SSF49562">
    <property type="entry name" value="C2 domain (Calcium/lipid-binding domain, CaLB)"/>
    <property type="match status" value="2"/>
</dbReference>
<dbReference type="InterPro" id="IPR002035">
    <property type="entry name" value="VWF_A"/>
</dbReference>
<comment type="caution">
    <text evidence="5">The sequence shown here is derived from an EMBL/GenBank/DDBJ whole genome shotgun (WGS) entry which is preliminary data.</text>
</comment>
<accession>A0A151ZHZ9</accession>
<evidence type="ECO:0000256" key="1">
    <source>
        <dbReference type="ARBA" id="ARBA00009048"/>
    </source>
</evidence>
<dbReference type="Proteomes" id="UP000076078">
    <property type="component" value="Unassembled WGS sequence"/>
</dbReference>
<dbReference type="InterPro" id="IPR037768">
    <property type="entry name" value="C2B_Copine"/>
</dbReference>
<dbReference type="GO" id="GO:0005829">
    <property type="term" value="C:cytosol"/>
    <property type="evidence" value="ECO:0007669"/>
    <property type="project" value="UniProtKB-ARBA"/>
</dbReference>
<dbReference type="PANTHER" id="PTHR10857:SF106">
    <property type="entry name" value="C2 DOMAIN-CONTAINING PROTEIN"/>
    <property type="match status" value="1"/>
</dbReference>
<sequence length="556" mass="62063">MTTPNIPKPTSKVELRFTCTKLKDLDVFSKSDPMVLVYAQDPRTQSWNKIGQTEMVKNNLSPQFKTPVRMDYYFEEVQNLRFTVIDVDNADHLDKIQEQDMIGETTTTLSNILSRAGQTLETDLLDKSKKFSGKIRVSCEELKSTNQTLRIRLGCSHLDKKDLFGKTDCYILISRKTNNAAGFGQVYQTEVIKNTLDPIFAEISIKLEDICGGDVTAPVKFDFYDWDSIGKHDYIGTCLASVQDLLKPQASFNIINEKKQKKSSYKNSGVLKVFEAELFREYNFIEYLVGGCEVSLIVGIDCTGSNGEPSSPTSLHYQHPTQPNQYANAIVGIGNVLAPYDYDGMYPVYGFGGVVPGQTQVNHCFPMGLNPDTLYCRGVEGMLDCYYRNIKSIVFSGPTYFAPLIREAARQASMPTPTQQKYTILLIITDGEILDMDNTIDAIVEASILPFSIVIVGVGNANFDNMNQLDGDGGLLKSTRGQRAERDIVQFVPMRQFTTAPFGALASETLREIPGQFMAFMNKYKIKPNPPRNLVVQQQPPPQTTTATIPPPQPPQ</sequence>
<dbReference type="OrthoDB" id="5855668at2759"/>
<reference evidence="5 6" key="1">
    <citation type="submission" date="2015-12" db="EMBL/GenBank/DDBJ databases">
        <title>Dictyostelia acquired genes for synthesis and detection of signals that induce cell-type specialization by lateral gene transfer from prokaryotes.</title>
        <authorList>
            <person name="Gloeckner G."/>
            <person name="Schaap P."/>
        </authorList>
    </citation>
    <scope>NUCLEOTIDE SEQUENCE [LARGE SCALE GENOMIC DNA]</scope>
    <source>
        <strain evidence="5 6">TK</strain>
    </source>
</reference>
<dbReference type="PROSITE" id="PS50004">
    <property type="entry name" value="C2"/>
    <property type="match status" value="2"/>
</dbReference>
<dbReference type="InterPro" id="IPR010734">
    <property type="entry name" value="Copine_C"/>
</dbReference>
<evidence type="ECO:0000313" key="5">
    <source>
        <dbReference type="EMBL" id="KYQ93593.1"/>
    </source>
</evidence>
<dbReference type="GO" id="GO:0071277">
    <property type="term" value="P:cellular response to calcium ion"/>
    <property type="evidence" value="ECO:0007669"/>
    <property type="project" value="TreeGrafter"/>
</dbReference>
<dbReference type="PANTHER" id="PTHR10857">
    <property type="entry name" value="COPINE"/>
    <property type="match status" value="1"/>
</dbReference>
<protein>
    <submittedName>
        <fullName evidence="5">Phospholipid-binding protein</fullName>
    </submittedName>
</protein>
<dbReference type="SMART" id="SM00239">
    <property type="entry name" value="C2"/>
    <property type="match status" value="2"/>
</dbReference>
<keyword evidence="6" id="KW-1185">Reference proteome</keyword>
<evidence type="ECO:0000259" key="4">
    <source>
        <dbReference type="PROSITE" id="PS50004"/>
    </source>
</evidence>
<evidence type="ECO:0000256" key="3">
    <source>
        <dbReference type="SAM" id="MobiDB-lite"/>
    </source>
</evidence>
<dbReference type="SUPFAM" id="SSF53300">
    <property type="entry name" value="vWA-like"/>
    <property type="match status" value="1"/>
</dbReference>
<feature type="domain" description="C2" evidence="4">
    <location>
        <begin position="1"/>
        <end position="122"/>
    </location>
</feature>
<dbReference type="CDD" id="cd04048">
    <property type="entry name" value="C2A_Copine"/>
    <property type="match status" value="1"/>
</dbReference>
<dbReference type="InterPro" id="IPR000008">
    <property type="entry name" value="C2_dom"/>
</dbReference>
<dbReference type="InParanoid" id="A0A151ZHZ9"/>
<feature type="domain" description="C2" evidence="4">
    <location>
        <begin position="131"/>
        <end position="255"/>
    </location>
</feature>
<dbReference type="AlphaFoldDB" id="A0A151ZHZ9"/>
<dbReference type="OMA" id="LMILVYF"/>
<dbReference type="SMART" id="SM00327">
    <property type="entry name" value="VWA"/>
    <property type="match status" value="1"/>
</dbReference>
<dbReference type="InterPro" id="IPR035892">
    <property type="entry name" value="C2_domain_sf"/>
</dbReference>
<evidence type="ECO:0000256" key="2">
    <source>
        <dbReference type="ARBA" id="ARBA00022737"/>
    </source>
</evidence>
<dbReference type="CDD" id="cd04047">
    <property type="entry name" value="C2B_Copine"/>
    <property type="match status" value="1"/>
</dbReference>
<dbReference type="Pfam" id="PF00168">
    <property type="entry name" value="C2"/>
    <property type="match status" value="2"/>
</dbReference>
<comment type="similarity">
    <text evidence="1">Belongs to the copine family.</text>
</comment>
<organism evidence="5 6">
    <name type="scientific">Tieghemostelium lacteum</name>
    <name type="common">Slime mold</name>
    <name type="synonym">Dictyostelium lacteum</name>
    <dbReference type="NCBI Taxonomy" id="361077"/>
    <lineage>
        <taxon>Eukaryota</taxon>
        <taxon>Amoebozoa</taxon>
        <taxon>Evosea</taxon>
        <taxon>Eumycetozoa</taxon>
        <taxon>Dictyostelia</taxon>
        <taxon>Dictyosteliales</taxon>
        <taxon>Raperosteliaceae</taxon>
        <taxon>Tieghemostelium</taxon>
    </lineage>
</organism>